<dbReference type="PANTHER" id="PTHR22872:SF2">
    <property type="entry name" value="INHIBITOR OF BRUTON TYROSINE KINASE"/>
    <property type="match status" value="1"/>
</dbReference>
<keyword evidence="7" id="KW-1185">Reference proteome</keyword>
<dbReference type="InterPro" id="IPR051625">
    <property type="entry name" value="Signaling_Regulatory_Domain"/>
</dbReference>
<dbReference type="CDD" id="cd18302">
    <property type="entry name" value="BTB2_POZ_IBtk"/>
    <property type="match status" value="1"/>
</dbReference>
<dbReference type="GO" id="GO:0030292">
    <property type="term" value="F:protein tyrosine kinase inhibitor activity"/>
    <property type="evidence" value="ECO:0007669"/>
    <property type="project" value="TreeGrafter"/>
</dbReference>
<dbReference type="FunFam" id="2.130.10.30:FF:000011">
    <property type="entry name" value="inhibitor of Bruton tyrosine kinase isoform X2"/>
    <property type="match status" value="1"/>
</dbReference>
<feature type="region of interest" description="Disordered" evidence="4">
    <location>
        <begin position="743"/>
        <end position="771"/>
    </location>
</feature>
<protein>
    <submittedName>
        <fullName evidence="6">Inhibitor of Bruton agammaglobulinemia tyrosine kinase</fullName>
    </submittedName>
</protein>
<dbReference type="SMART" id="SM00248">
    <property type="entry name" value="ANK"/>
    <property type="match status" value="2"/>
</dbReference>
<dbReference type="SUPFAM" id="SSF54695">
    <property type="entry name" value="POZ domain"/>
    <property type="match status" value="1"/>
</dbReference>
<feature type="repeat" description="ANK" evidence="2">
    <location>
        <begin position="86"/>
        <end position="118"/>
    </location>
</feature>
<organism evidence="6 7">
    <name type="scientific">Oryzias sinensis</name>
    <name type="common">Chinese medaka</name>
    <dbReference type="NCBI Taxonomy" id="183150"/>
    <lineage>
        <taxon>Eukaryota</taxon>
        <taxon>Metazoa</taxon>
        <taxon>Chordata</taxon>
        <taxon>Craniata</taxon>
        <taxon>Vertebrata</taxon>
        <taxon>Euteleostomi</taxon>
        <taxon>Actinopterygii</taxon>
        <taxon>Neopterygii</taxon>
        <taxon>Teleostei</taxon>
        <taxon>Neoteleostei</taxon>
        <taxon>Acanthomorphata</taxon>
        <taxon>Ovalentaria</taxon>
        <taxon>Atherinomorphae</taxon>
        <taxon>Beloniformes</taxon>
        <taxon>Adrianichthyidae</taxon>
        <taxon>Oryziinae</taxon>
        <taxon>Oryzias</taxon>
    </lineage>
</organism>
<dbReference type="InterPro" id="IPR000408">
    <property type="entry name" value="Reg_chr_condens"/>
</dbReference>
<feature type="repeat" description="RCC1" evidence="3">
    <location>
        <begin position="249"/>
        <end position="303"/>
    </location>
</feature>
<dbReference type="Pfam" id="PF00415">
    <property type="entry name" value="RCC1"/>
    <property type="match status" value="3"/>
</dbReference>
<feature type="repeat" description="ANK" evidence="2">
    <location>
        <begin position="51"/>
        <end position="84"/>
    </location>
</feature>
<dbReference type="PROSITE" id="PS50297">
    <property type="entry name" value="ANK_REP_REGION"/>
    <property type="match status" value="1"/>
</dbReference>
<dbReference type="InterPro" id="IPR002110">
    <property type="entry name" value="Ankyrin_rpt"/>
</dbReference>
<dbReference type="Ensembl" id="ENSOSIT00000007446.1">
    <property type="protein sequence ID" value="ENSOSIP00000006978.1"/>
    <property type="gene ID" value="ENSOSIG00000004172.1"/>
</dbReference>
<keyword evidence="1" id="KW-0677">Repeat</keyword>
<dbReference type="SUPFAM" id="SSF48403">
    <property type="entry name" value="Ankyrin repeat"/>
    <property type="match status" value="1"/>
</dbReference>
<dbReference type="GO" id="GO:0005654">
    <property type="term" value="C:nucleoplasm"/>
    <property type="evidence" value="ECO:0007669"/>
    <property type="project" value="TreeGrafter"/>
</dbReference>
<evidence type="ECO:0000256" key="3">
    <source>
        <dbReference type="PROSITE-ProRule" id="PRU00235"/>
    </source>
</evidence>
<feature type="domain" description="BTB" evidence="5">
    <location>
        <begin position="561"/>
        <end position="629"/>
    </location>
</feature>
<dbReference type="Pfam" id="PF00651">
    <property type="entry name" value="BTB"/>
    <property type="match status" value="1"/>
</dbReference>
<dbReference type="GeneTree" id="ENSGT00940000156277"/>
<dbReference type="Pfam" id="PF12796">
    <property type="entry name" value="Ank_2"/>
    <property type="match status" value="1"/>
</dbReference>
<dbReference type="InterPro" id="IPR000210">
    <property type="entry name" value="BTB/POZ_dom"/>
</dbReference>
<dbReference type="Gene3D" id="3.30.710.10">
    <property type="entry name" value="Potassium Channel Kv1.1, Chain A"/>
    <property type="match status" value="1"/>
</dbReference>
<evidence type="ECO:0000256" key="2">
    <source>
        <dbReference type="PROSITE-ProRule" id="PRU00023"/>
    </source>
</evidence>
<dbReference type="GO" id="GO:0019901">
    <property type="term" value="F:protein kinase binding"/>
    <property type="evidence" value="ECO:0007669"/>
    <property type="project" value="TreeGrafter"/>
</dbReference>
<dbReference type="SUPFAM" id="SSF50985">
    <property type="entry name" value="RCC1/BLIP-II"/>
    <property type="match status" value="1"/>
</dbReference>
<dbReference type="GO" id="GO:0005737">
    <property type="term" value="C:cytoplasm"/>
    <property type="evidence" value="ECO:0007669"/>
    <property type="project" value="TreeGrafter"/>
</dbReference>
<dbReference type="Gene3D" id="1.25.40.20">
    <property type="entry name" value="Ankyrin repeat-containing domain"/>
    <property type="match status" value="1"/>
</dbReference>
<sequence>MSLAPADCTPKCRSQQHADQVIAALTGGSERQLKAFLTSYCHNATTLRDAFGRTALHLAASLGKKAVLEWLLESKGADLMVKDKESGWTALHRSAFYGQIHCLTPLIKHGGLLSTQDKEGFSVLDLTMKDRPAHVVFKNTDPTEVYTWGNNTNFSLGHGNQESRQHPELVDVFARSGVYIKQVVLCKFHSVFLSQKGQVFTCGHGQGGRLGHGDEQTYLVPRMVEGLMSHHCSQVAAAKDHTVVLTEEGYVYTFGLNTFHQLGLTPPPASAHVPKQVFAKMLKGRMVTGVAAGRFHTVLWTREAVYTMGLNGGQLGYLLDPNGEKCVTTPRQVSALHHKEVGIAMAAASDGATVVVTQRGDVYLLADYQCKKMAAKLINIKKVLVSGGSLDHRVAPQVLKEGGAEKVSILALNEAGRVFCWRSSGSSVRQCRWAYPRQVFMSDIALSKTGMMFVTPDGEGFSGMWAGEHKKYGEKKEVTVDVCGHSDSGSPYERIRLEKLPFVHRAVGITMDSKGRNFGVLQADPKTRLDGVRYENGRISVVQKKSSSKPKFYQKKGSYLCDVTLKSEDGKEFPCHKSVLCARLEYFSSMLGSSWIEATSCSALEMPTTSEILQVILEYIYTDESPTIKECQNVEFVCNVLVVADQLLITRLKEMCEVVITENLTLKNAAELLEFATMYNAEQLKLSCLQFIALNMAETKQMHQTVDKCVVINPAKGNRYQCMFCLVVFREILLKKAKIKAKKKPRRRSDSSGGYTLSDILHSPPAAGKSAKANSTESLQELLTSDSDGSCMGAGSPRDMQSPVFDIRTEVILTFDLFSVLPPTTVLGYYFKISSKYVTSCIVKSTRYFPVTTKTFKTVFSSKLSQKQRKMLAMVSKEAGGESAAPTAPPPKSTSAVRPPLHLSVCCWFSCSVLPALPRSSHATRRVCFTSFRPWVLGAASSPPLSSPVTFASIVEEEKQQEAALIRSREKPLALIQIEERAIQDLLLHYQAHDNPDELIVVERSSAGPMAAPTWHKH</sequence>
<proteinExistence type="predicted"/>
<dbReference type="InterPro" id="IPR011333">
    <property type="entry name" value="SKP1/BTB/POZ_sf"/>
</dbReference>
<dbReference type="Gene3D" id="6.10.250.3030">
    <property type="match status" value="1"/>
</dbReference>
<feature type="region of interest" description="Disordered" evidence="4">
    <location>
        <begin position="876"/>
        <end position="896"/>
    </location>
</feature>
<evidence type="ECO:0000256" key="4">
    <source>
        <dbReference type="SAM" id="MobiDB-lite"/>
    </source>
</evidence>
<dbReference type="PRINTS" id="PR00633">
    <property type="entry name" value="RCCNDNSATION"/>
</dbReference>
<dbReference type="PROSITE" id="PS50097">
    <property type="entry name" value="BTB"/>
    <property type="match status" value="1"/>
</dbReference>
<evidence type="ECO:0000313" key="6">
    <source>
        <dbReference type="Ensembl" id="ENSOSIP00000006978.1"/>
    </source>
</evidence>
<dbReference type="FunFam" id="3.30.710.10:FF:000105">
    <property type="entry name" value="inhibitor of Bruton tyrosine kinase isoform X1"/>
    <property type="match status" value="1"/>
</dbReference>
<dbReference type="PROSITE" id="PS50088">
    <property type="entry name" value="ANK_REPEAT"/>
    <property type="match status" value="2"/>
</dbReference>
<evidence type="ECO:0000259" key="5">
    <source>
        <dbReference type="PROSITE" id="PS50097"/>
    </source>
</evidence>
<dbReference type="SMART" id="SM00225">
    <property type="entry name" value="BTB"/>
    <property type="match status" value="1"/>
</dbReference>
<dbReference type="InterPro" id="IPR009091">
    <property type="entry name" value="RCC1/BLIP-II"/>
</dbReference>
<name>A0A8C7X2G1_9TELE</name>
<evidence type="ECO:0000313" key="7">
    <source>
        <dbReference type="Proteomes" id="UP000694383"/>
    </source>
</evidence>
<dbReference type="Proteomes" id="UP000694383">
    <property type="component" value="Unplaced"/>
</dbReference>
<dbReference type="Gene3D" id="2.130.10.30">
    <property type="entry name" value="Regulator of chromosome condensation 1/beta-lactamase-inhibitor protein II"/>
    <property type="match status" value="1"/>
</dbReference>
<reference evidence="6" key="2">
    <citation type="submission" date="2025-09" db="UniProtKB">
        <authorList>
            <consortium name="Ensembl"/>
        </authorList>
    </citation>
    <scope>IDENTIFICATION</scope>
</reference>
<feature type="repeat" description="RCC1" evidence="3">
    <location>
        <begin position="197"/>
        <end position="248"/>
    </location>
</feature>
<dbReference type="InterPro" id="IPR036770">
    <property type="entry name" value="Ankyrin_rpt-contain_sf"/>
</dbReference>
<dbReference type="PROSITE" id="PS50012">
    <property type="entry name" value="RCC1_3"/>
    <property type="match status" value="3"/>
</dbReference>
<accession>A0A8C7X2G1</accession>
<dbReference type="AlphaFoldDB" id="A0A8C7X2G1"/>
<reference evidence="6" key="1">
    <citation type="submission" date="2025-08" db="UniProtKB">
        <authorList>
            <consortium name="Ensembl"/>
        </authorList>
    </citation>
    <scope>IDENTIFICATION</scope>
</reference>
<evidence type="ECO:0000256" key="1">
    <source>
        <dbReference type="ARBA" id="ARBA00022737"/>
    </source>
</evidence>
<feature type="repeat" description="RCC1" evidence="3">
    <location>
        <begin position="143"/>
        <end position="196"/>
    </location>
</feature>
<dbReference type="PANTHER" id="PTHR22872">
    <property type="entry name" value="BTK-BINDING PROTEIN-RELATED"/>
    <property type="match status" value="1"/>
</dbReference>
<keyword evidence="2" id="KW-0040">ANK repeat</keyword>